<comment type="similarity">
    <text evidence="3">Belongs to the Tango11 family.</text>
</comment>
<evidence type="ECO:0000313" key="13">
    <source>
        <dbReference type="RefSeq" id="XP_025412733.1"/>
    </source>
</evidence>
<sequence>MDDHVYDTNFTEEISNKMQVPKSIRVNGDVSDYRPTSFYADDNSRFGDNFDMRVPEKIVLMGNNQHKGSSSKPREFAIDDLIIPQPPPEELIRVQTPPQKITMSRHYFPSVLDDFEKQSVVSEENLSADLNNVEAVTKTVKPTTNHNASFFNTSVGEPMTMSEEVAHLRQQMGRVSRRVIELEHTVSLPFYIREKRLIFTLVCGYLVLKFTSWLTKR</sequence>
<evidence type="ECO:0000256" key="7">
    <source>
        <dbReference type="ARBA" id="ARBA00023054"/>
    </source>
</evidence>
<evidence type="ECO:0000259" key="11">
    <source>
        <dbReference type="Pfam" id="PF05644"/>
    </source>
</evidence>
<evidence type="ECO:0000256" key="8">
    <source>
        <dbReference type="ARBA" id="ARBA00023128"/>
    </source>
</evidence>
<dbReference type="PANTHER" id="PTHR16501:SF6">
    <property type="entry name" value="TRANSPORT AND GOLGI ORGANIZATION PROTEIN 11"/>
    <property type="match status" value="1"/>
</dbReference>
<evidence type="ECO:0000256" key="4">
    <source>
        <dbReference type="ARBA" id="ARBA00022692"/>
    </source>
</evidence>
<keyword evidence="8" id="KW-0496">Mitochondrion</keyword>
<evidence type="ECO:0000256" key="1">
    <source>
        <dbReference type="ARBA" id="ARBA00004200"/>
    </source>
</evidence>
<dbReference type="Pfam" id="PF05644">
    <property type="entry name" value="Miff"/>
    <property type="match status" value="1"/>
</dbReference>
<evidence type="ECO:0000313" key="12">
    <source>
        <dbReference type="Proteomes" id="UP000694846"/>
    </source>
</evidence>
<keyword evidence="7" id="KW-0175">Coiled coil</keyword>
<reference evidence="13 14" key="1">
    <citation type="submission" date="2025-04" db="UniProtKB">
        <authorList>
            <consortium name="RefSeq"/>
        </authorList>
    </citation>
    <scope>IDENTIFICATION</scope>
    <source>
        <tissue evidence="13 14">Whole body</tissue>
    </source>
</reference>
<evidence type="ECO:0000256" key="6">
    <source>
        <dbReference type="ARBA" id="ARBA00022989"/>
    </source>
</evidence>
<gene>
    <name evidence="13 14" type="primary">LOC112685160</name>
</gene>
<organism evidence="12 14">
    <name type="scientific">Sipha flava</name>
    <name type="common">yellow sugarcane aphid</name>
    <dbReference type="NCBI Taxonomy" id="143950"/>
    <lineage>
        <taxon>Eukaryota</taxon>
        <taxon>Metazoa</taxon>
        <taxon>Ecdysozoa</taxon>
        <taxon>Arthropoda</taxon>
        <taxon>Hexapoda</taxon>
        <taxon>Insecta</taxon>
        <taxon>Pterygota</taxon>
        <taxon>Neoptera</taxon>
        <taxon>Paraneoptera</taxon>
        <taxon>Hemiptera</taxon>
        <taxon>Sternorrhyncha</taxon>
        <taxon>Aphidomorpha</taxon>
        <taxon>Aphidoidea</taxon>
        <taxon>Aphididae</taxon>
        <taxon>Sipha</taxon>
    </lineage>
</organism>
<dbReference type="CTD" id="246596"/>
<evidence type="ECO:0000256" key="9">
    <source>
        <dbReference type="ARBA" id="ARBA00023136"/>
    </source>
</evidence>
<dbReference type="GO" id="GO:0005741">
    <property type="term" value="C:mitochondrial outer membrane"/>
    <property type="evidence" value="ECO:0007669"/>
    <property type="project" value="UniProtKB-SubCell"/>
</dbReference>
<keyword evidence="4" id="KW-0812">Transmembrane</keyword>
<accession>A0A8B8FP72</accession>
<evidence type="ECO:0000256" key="2">
    <source>
        <dbReference type="ARBA" id="ARBA00004275"/>
    </source>
</evidence>
<dbReference type="InterPro" id="IPR008518">
    <property type="entry name" value="Mff/Tango-11"/>
</dbReference>
<dbReference type="InterPro" id="IPR039433">
    <property type="entry name" value="Mff-like_dom"/>
</dbReference>
<evidence type="ECO:0000256" key="10">
    <source>
        <dbReference type="ARBA" id="ARBA00023140"/>
    </source>
</evidence>
<evidence type="ECO:0000313" key="14">
    <source>
        <dbReference type="RefSeq" id="XP_025412734.1"/>
    </source>
</evidence>
<evidence type="ECO:0000256" key="3">
    <source>
        <dbReference type="ARBA" id="ARBA00009806"/>
    </source>
</evidence>
<name>A0A8B8FP72_9HEMI</name>
<proteinExistence type="inferred from homology"/>
<keyword evidence="12" id="KW-1185">Reference proteome</keyword>
<feature type="domain" description="Mff-like" evidence="11">
    <location>
        <begin position="2"/>
        <end position="132"/>
    </location>
</feature>
<keyword evidence="10" id="KW-0576">Peroxisome</keyword>
<dbReference type="PANTHER" id="PTHR16501">
    <property type="entry name" value="TRANSPORT AND GOLGI ORGANIZATION PROTEIN 11"/>
    <property type="match status" value="1"/>
</dbReference>
<dbReference type="Proteomes" id="UP000694846">
    <property type="component" value="Unplaced"/>
</dbReference>
<dbReference type="RefSeq" id="XP_025412734.1">
    <property type="nucleotide sequence ID" value="XM_025556949.1"/>
</dbReference>
<dbReference type="GO" id="GO:0005777">
    <property type="term" value="C:peroxisome"/>
    <property type="evidence" value="ECO:0007669"/>
    <property type="project" value="UniProtKB-SubCell"/>
</dbReference>
<keyword evidence="9" id="KW-0472">Membrane</keyword>
<dbReference type="GeneID" id="112685160"/>
<dbReference type="OrthoDB" id="5986838at2759"/>
<evidence type="ECO:0000256" key="5">
    <source>
        <dbReference type="ARBA" id="ARBA00022787"/>
    </source>
</evidence>
<comment type="subcellular location">
    <subcellularLocation>
        <location evidence="1">Mitochondrion outer membrane</location>
        <topology evidence="1">Single-pass type IV membrane protein</topology>
    </subcellularLocation>
    <subcellularLocation>
        <location evidence="2">Peroxisome</location>
    </subcellularLocation>
</comment>
<keyword evidence="6" id="KW-1133">Transmembrane helix</keyword>
<protein>
    <submittedName>
        <fullName evidence="13 14">Transport and Golgi organization protein 11</fullName>
    </submittedName>
</protein>
<dbReference type="RefSeq" id="XP_025412733.1">
    <property type="nucleotide sequence ID" value="XM_025556948.1"/>
</dbReference>
<dbReference type="AlphaFoldDB" id="A0A8B8FP72"/>
<keyword evidence="5" id="KW-1000">Mitochondrion outer membrane</keyword>